<name>V5HCE9_IXORI</name>
<feature type="chain" id="PRO_5004735694" evidence="1">
    <location>
        <begin position="20"/>
        <end position="83"/>
    </location>
</feature>
<dbReference type="EMBL" id="GANP01011751">
    <property type="protein sequence ID" value="JAB72717.1"/>
    <property type="molecule type" value="mRNA"/>
</dbReference>
<dbReference type="AlphaFoldDB" id="V5HCE9"/>
<keyword evidence="1" id="KW-0732">Signal</keyword>
<dbReference type="InterPro" id="IPR036880">
    <property type="entry name" value="Kunitz_BPTI_sf"/>
</dbReference>
<proteinExistence type="evidence at transcript level"/>
<reference evidence="2" key="1">
    <citation type="journal article" date="2015" name="Sci. Rep.">
        <title>Tissue- and time-dependent transcription in Ixodes ricinus salivary glands and midguts when blood feeding on the vertebrate host.</title>
        <authorList>
            <person name="Kotsyfakis M."/>
            <person name="Schwarz A."/>
            <person name="Erhart J."/>
            <person name="Ribeiro J.M."/>
        </authorList>
    </citation>
    <scope>NUCLEOTIDE SEQUENCE</scope>
    <source>
        <tissue evidence="2">Salivary gland and midgut</tissue>
    </source>
</reference>
<dbReference type="GO" id="GO:0004867">
    <property type="term" value="F:serine-type endopeptidase inhibitor activity"/>
    <property type="evidence" value="ECO:0007669"/>
    <property type="project" value="InterPro"/>
</dbReference>
<accession>V5HCE9</accession>
<dbReference type="SUPFAM" id="SSF57362">
    <property type="entry name" value="BPTI-like"/>
    <property type="match status" value="1"/>
</dbReference>
<feature type="non-terminal residue" evidence="2">
    <location>
        <position position="83"/>
    </location>
</feature>
<evidence type="ECO:0000256" key="1">
    <source>
        <dbReference type="SAM" id="SignalP"/>
    </source>
</evidence>
<dbReference type="PROSITE" id="PS51257">
    <property type="entry name" value="PROKAR_LIPOPROTEIN"/>
    <property type="match status" value="1"/>
</dbReference>
<sequence length="83" mass="9250">MKAFIAAFCFIAALSCVIAILTDDECRRQRPLSICEEGSVRTLYTFFNSADECQSYEGCDRGTGVFDSYGECITECPYGKHQP</sequence>
<organism evidence="2">
    <name type="scientific">Ixodes ricinus</name>
    <name type="common">Common tick</name>
    <name type="synonym">Acarus ricinus</name>
    <dbReference type="NCBI Taxonomy" id="34613"/>
    <lineage>
        <taxon>Eukaryota</taxon>
        <taxon>Metazoa</taxon>
        <taxon>Ecdysozoa</taxon>
        <taxon>Arthropoda</taxon>
        <taxon>Chelicerata</taxon>
        <taxon>Arachnida</taxon>
        <taxon>Acari</taxon>
        <taxon>Parasitiformes</taxon>
        <taxon>Ixodida</taxon>
        <taxon>Ixodoidea</taxon>
        <taxon>Ixodidae</taxon>
        <taxon>Ixodinae</taxon>
        <taxon>Ixodes</taxon>
    </lineage>
</organism>
<feature type="signal peptide" evidence="1">
    <location>
        <begin position="1"/>
        <end position="19"/>
    </location>
</feature>
<protein>
    <submittedName>
        <fullName evidence="2">Putative secreted protein</fullName>
    </submittedName>
</protein>
<evidence type="ECO:0000313" key="2">
    <source>
        <dbReference type="EMBL" id="JAB72717.1"/>
    </source>
</evidence>